<evidence type="ECO:0000313" key="7">
    <source>
        <dbReference type="Proteomes" id="UP001217918"/>
    </source>
</evidence>
<evidence type="ECO:0000313" key="6">
    <source>
        <dbReference type="EMBL" id="KAK2070391.1"/>
    </source>
</evidence>
<dbReference type="InterPro" id="IPR027417">
    <property type="entry name" value="P-loop_NTPase"/>
</dbReference>
<reference evidence="6" key="1">
    <citation type="journal article" date="2023" name="Mol. Plant Microbe Interact.">
        <title>Elucidating the Obligate Nature and Biological Capacity of an Invasive Fungal Corn Pathogen.</title>
        <authorList>
            <person name="MacCready J.S."/>
            <person name="Roggenkamp E.M."/>
            <person name="Gdanetz K."/>
            <person name="Chilvers M.I."/>
        </authorList>
    </citation>
    <scope>NUCLEOTIDE SEQUENCE</scope>
    <source>
        <strain evidence="6">PM02</strain>
    </source>
</reference>
<evidence type="ECO:0000256" key="3">
    <source>
        <dbReference type="PROSITE-ProRule" id="PRU01251"/>
    </source>
</evidence>
<dbReference type="PROSITE" id="PS51903">
    <property type="entry name" value="CLP_R"/>
    <property type="match status" value="1"/>
</dbReference>
<keyword evidence="7" id="KW-1185">Reference proteome</keyword>
<dbReference type="GO" id="GO:0016887">
    <property type="term" value="F:ATP hydrolysis activity"/>
    <property type="evidence" value="ECO:0007669"/>
    <property type="project" value="TreeGrafter"/>
</dbReference>
<dbReference type="GO" id="GO:0005829">
    <property type="term" value="C:cytosol"/>
    <property type="evidence" value="ECO:0007669"/>
    <property type="project" value="TreeGrafter"/>
</dbReference>
<dbReference type="PANTHER" id="PTHR11638">
    <property type="entry name" value="ATP-DEPENDENT CLP PROTEASE"/>
    <property type="match status" value="1"/>
</dbReference>
<name>A0AAD9I3J5_9PEZI</name>
<dbReference type="SUPFAM" id="SSF81923">
    <property type="entry name" value="Double Clp-N motif"/>
    <property type="match status" value="1"/>
</dbReference>
<comment type="caution">
    <text evidence="6">The sequence shown here is derived from an EMBL/GenBank/DDBJ whole genome shotgun (WGS) entry which is preliminary data.</text>
</comment>
<dbReference type="AlphaFoldDB" id="A0AAD9I3J5"/>
<dbReference type="GO" id="GO:0051082">
    <property type="term" value="F:unfolded protein binding"/>
    <property type="evidence" value="ECO:0007669"/>
    <property type="project" value="TreeGrafter"/>
</dbReference>
<dbReference type="Proteomes" id="UP001217918">
    <property type="component" value="Unassembled WGS sequence"/>
</dbReference>
<evidence type="ECO:0000256" key="2">
    <source>
        <dbReference type="ARBA" id="ARBA00022840"/>
    </source>
</evidence>
<dbReference type="InterPro" id="IPR036628">
    <property type="entry name" value="Clp_N_dom_sf"/>
</dbReference>
<keyword evidence="2" id="KW-0067">ATP-binding</keyword>
<gene>
    <name evidence="6" type="ORF">P8C59_004885</name>
</gene>
<dbReference type="GO" id="GO:0051087">
    <property type="term" value="F:protein-folding chaperone binding"/>
    <property type="evidence" value="ECO:0007669"/>
    <property type="project" value="TreeGrafter"/>
</dbReference>
<evidence type="ECO:0000259" key="5">
    <source>
        <dbReference type="PROSITE" id="PS51903"/>
    </source>
</evidence>
<protein>
    <recommendedName>
        <fullName evidence="5">Clp R domain-containing protein</fullName>
    </recommendedName>
</protein>
<evidence type="ECO:0000256" key="1">
    <source>
        <dbReference type="ARBA" id="ARBA00022741"/>
    </source>
</evidence>
<dbReference type="GO" id="GO:0042026">
    <property type="term" value="P:protein refolding"/>
    <property type="evidence" value="ECO:0007669"/>
    <property type="project" value="TreeGrafter"/>
</dbReference>
<dbReference type="InterPro" id="IPR004176">
    <property type="entry name" value="Clp_R_N"/>
</dbReference>
<dbReference type="Gene3D" id="1.10.1780.10">
    <property type="entry name" value="Clp, N-terminal domain"/>
    <property type="match status" value="1"/>
</dbReference>
<dbReference type="GO" id="GO:0043335">
    <property type="term" value="P:protein unfolding"/>
    <property type="evidence" value="ECO:0007669"/>
    <property type="project" value="TreeGrafter"/>
</dbReference>
<dbReference type="SUPFAM" id="SSF52540">
    <property type="entry name" value="P-loop containing nucleoside triphosphate hydrolases"/>
    <property type="match status" value="1"/>
</dbReference>
<dbReference type="GO" id="GO:0005524">
    <property type="term" value="F:ATP binding"/>
    <property type="evidence" value="ECO:0007669"/>
    <property type="project" value="UniProtKB-KW"/>
</dbReference>
<keyword evidence="1" id="KW-0547">Nucleotide-binding</keyword>
<organism evidence="6 7">
    <name type="scientific">Phyllachora maydis</name>
    <dbReference type="NCBI Taxonomy" id="1825666"/>
    <lineage>
        <taxon>Eukaryota</taxon>
        <taxon>Fungi</taxon>
        <taxon>Dikarya</taxon>
        <taxon>Ascomycota</taxon>
        <taxon>Pezizomycotina</taxon>
        <taxon>Sordariomycetes</taxon>
        <taxon>Sordariomycetidae</taxon>
        <taxon>Phyllachorales</taxon>
        <taxon>Phyllachoraceae</taxon>
        <taxon>Phyllachora</taxon>
    </lineage>
</organism>
<dbReference type="GO" id="GO:0070370">
    <property type="term" value="P:cellular heat acclimation"/>
    <property type="evidence" value="ECO:0007669"/>
    <property type="project" value="TreeGrafter"/>
</dbReference>
<feature type="region of interest" description="Disordered" evidence="4">
    <location>
        <begin position="125"/>
        <end position="146"/>
    </location>
</feature>
<dbReference type="CDD" id="cd00009">
    <property type="entry name" value="AAA"/>
    <property type="match status" value="1"/>
</dbReference>
<sequence>MAPSFNNVLRKAMELQKVQKDSYIAVDHLITALSEDASIQASLKEANIPKPKMVQEAVQTIRGTKRVDSKTADTESESENLAKFTIDMTGMAREGKIDPVIGREEEIRRVIRILSRRTKNNPVLIGEPGVGKTTLANSSPSTSARL</sequence>
<dbReference type="InterPro" id="IPR050130">
    <property type="entry name" value="ClpA_ClpB"/>
</dbReference>
<feature type="compositionally biased region" description="Polar residues" evidence="4">
    <location>
        <begin position="134"/>
        <end position="146"/>
    </location>
</feature>
<feature type="domain" description="Clp R" evidence="5">
    <location>
        <begin position="1"/>
        <end position="64"/>
    </location>
</feature>
<keyword evidence="3" id="KW-0677">Repeat</keyword>
<evidence type="ECO:0000256" key="4">
    <source>
        <dbReference type="SAM" id="MobiDB-lite"/>
    </source>
</evidence>
<dbReference type="Gene3D" id="3.40.50.300">
    <property type="entry name" value="P-loop containing nucleotide triphosphate hydrolases"/>
    <property type="match status" value="1"/>
</dbReference>
<proteinExistence type="predicted"/>
<dbReference type="PANTHER" id="PTHR11638:SF18">
    <property type="entry name" value="HEAT SHOCK PROTEIN 104"/>
    <property type="match status" value="1"/>
</dbReference>
<accession>A0AAD9I3J5</accession>
<dbReference type="EMBL" id="JAQQPM010000003">
    <property type="protein sequence ID" value="KAK2070391.1"/>
    <property type="molecule type" value="Genomic_DNA"/>
</dbReference>